<evidence type="ECO:0000313" key="3">
    <source>
        <dbReference type="Proteomes" id="UP000267448"/>
    </source>
</evidence>
<dbReference type="Proteomes" id="UP000267448">
    <property type="component" value="Unassembled WGS sequence"/>
</dbReference>
<dbReference type="AlphaFoldDB" id="A0A431WYT7"/>
<protein>
    <submittedName>
        <fullName evidence="2">Uncharacterized protein</fullName>
    </submittedName>
</protein>
<accession>A0A431WYT7</accession>
<dbReference type="OrthoDB" id="6223884at2"/>
<comment type="caution">
    <text evidence="2">The sequence shown here is derived from an EMBL/GenBank/DDBJ whole genome shotgun (WGS) entry which is preliminary data.</text>
</comment>
<proteinExistence type="predicted"/>
<sequence length="337" mass="39065">MKKLFKLKEYLTIEEAAEYLSSSIEEPVSQADLYWLVQEKQLTMSVKLSTQAYVKGGQYITPQDNDSDTYQVDYNLATNEALDEQYQINLDDELQVGENRWLAFDKKVHVIDGVWDLPMIGLESYEIDKLYQKEVGGTEPTLDAINDFFLKRDDFVFRIQTSLQLEGNQYNLTALETKREQFLRENGLSIQDLKHSNNSLALGCLSADVLDELMTLNESLIPYENGEYPESDSYFELEKPSYQFVIKTQEINQFTQSLEGKPREIKPLAQKANTKNNYKQEYNKAQTQIKYKNWEREAKKIKKKHPNKPKTWIAAQIAKLPIAEGKSADTIRKNIKI</sequence>
<keyword evidence="1" id="KW-0175">Coiled coil</keyword>
<evidence type="ECO:0000256" key="1">
    <source>
        <dbReference type="SAM" id="Coils"/>
    </source>
</evidence>
<feature type="coiled-coil region" evidence="1">
    <location>
        <begin position="268"/>
        <end position="304"/>
    </location>
</feature>
<gene>
    <name evidence="2" type="ORF">EKG38_01115</name>
</gene>
<name>A0A431WYT7_9GAMM</name>
<evidence type="ECO:0000313" key="2">
    <source>
        <dbReference type="EMBL" id="RTR40552.1"/>
    </source>
</evidence>
<reference evidence="2 3" key="1">
    <citation type="submission" date="2018-12" db="EMBL/GenBank/DDBJ databases">
        <authorList>
            <person name="Yu L."/>
        </authorList>
    </citation>
    <scope>NUCLEOTIDE SEQUENCE [LARGE SCALE GENOMIC DNA]</scope>
    <source>
        <strain evidence="2 3">HAW-EB2</strain>
    </source>
</reference>
<keyword evidence="3" id="KW-1185">Reference proteome</keyword>
<organism evidence="2 3">
    <name type="scientific">Shewanella canadensis</name>
    <dbReference type="NCBI Taxonomy" id="271096"/>
    <lineage>
        <taxon>Bacteria</taxon>
        <taxon>Pseudomonadati</taxon>
        <taxon>Pseudomonadota</taxon>
        <taxon>Gammaproteobacteria</taxon>
        <taxon>Alteromonadales</taxon>
        <taxon>Shewanellaceae</taxon>
        <taxon>Shewanella</taxon>
    </lineage>
</organism>
<dbReference type="EMBL" id="RXNU01000001">
    <property type="protein sequence ID" value="RTR40552.1"/>
    <property type="molecule type" value="Genomic_DNA"/>
</dbReference>
<dbReference type="RefSeq" id="WP_126517889.1">
    <property type="nucleotide sequence ID" value="NZ_RXNU01000001.1"/>
</dbReference>